<dbReference type="RefSeq" id="WP_145223653.1">
    <property type="nucleotide sequence ID" value="NZ_CP036343.1"/>
</dbReference>
<keyword evidence="2" id="KW-0472">Membrane</keyword>
<evidence type="ECO:0000313" key="3">
    <source>
        <dbReference type="EMBL" id="QDT88479.1"/>
    </source>
</evidence>
<keyword evidence="2" id="KW-0812">Transmembrane</keyword>
<organism evidence="3 4">
    <name type="scientific">Gimesia algae</name>
    <dbReference type="NCBI Taxonomy" id="2527971"/>
    <lineage>
        <taxon>Bacteria</taxon>
        <taxon>Pseudomonadati</taxon>
        <taxon>Planctomycetota</taxon>
        <taxon>Planctomycetia</taxon>
        <taxon>Planctomycetales</taxon>
        <taxon>Planctomycetaceae</taxon>
        <taxon>Gimesia</taxon>
    </lineage>
</organism>
<protein>
    <submittedName>
        <fullName evidence="3">Uncharacterized protein</fullName>
    </submittedName>
</protein>
<evidence type="ECO:0000256" key="2">
    <source>
        <dbReference type="SAM" id="Phobius"/>
    </source>
</evidence>
<reference evidence="3 4" key="1">
    <citation type="submission" date="2019-02" db="EMBL/GenBank/DDBJ databases">
        <title>Deep-cultivation of Planctomycetes and their phenomic and genomic characterization uncovers novel biology.</title>
        <authorList>
            <person name="Wiegand S."/>
            <person name="Jogler M."/>
            <person name="Boedeker C."/>
            <person name="Pinto D."/>
            <person name="Vollmers J."/>
            <person name="Rivas-Marin E."/>
            <person name="Kohn T."/>
            <person name="Peeters S.H."/>
            <person name="Heuer A."/>
            <person name="Rast P."/>
            <person name="Oberbeckmann S."/>
            <person name="Bunk B."/>
            <person name="Jeske O."/>
            <person name="Meyerdierks A."/>
            <person name="Storesund J.E."/>
            <person name="Kallscheuer N."/>
            <person name="Luecker S."/>
            <person name="Lage O.M."/>
            <person name="Pohl T."/>
            <person name="Merkel B.J."/>
            <person name="Hornburger P."/>
            <person name="Mueller R.-W."/>
            <person name="Bruemmer F."/>
            <person name="Labrenz M."/>
            <person name="Spormann A.M."/>
            <person name="Op den Camp H."/>
            <person name="Overmann J."/>
            <person name="Amann R."/>
            <person name="Jetten M.S.M."/>
            <person name="Mascher T."/>
            <person name="Medema M.H."/>
            <person name="Devos D.P."/>
            <person name="Kaster A.-K."/>
            <person name="Ovreas L."/>
            <person name="Rohde M."/>
            <person name="Galperin M.Y."/>
            <person name="Jogler C."/>
        </authorList>
    </citation>
    <scope>NUCLEOTIDE SEQUENCE [LARGE SCALE GENOMIC DNA]</scope>
    <source>
        <strain evidence="3 4">Pan161</strain>
    </source>
</reference>
<sequence>MSRVLVNGGDRYSNPFVDGVRSDMLLKESNRTRKNQKYFGVLGVAVLGLASLALVVTTTMAVEDKKPEKADVGLQGILPPEVPEDLSEAPEGLEGKWATWDQQVSDLLAKLYESDLTLKQQKQTLAALQTKIQDAQGQAVLADYTGRLQRRVEIADAVLKTLQVDVAAVKAAQLKAQQNKLAKATAALKKYLATMDNGNGWVDYLQLNSLQKELKNSYSEVELMDLLKSLQKKFEERGALTDAEQRKFFNRPQFKNLEKSVRAFLADSKPGATKIDAGKVRKQLTTLVSNLEEYEASESNKNSFEARKAYALLRQELSGGLEPLTTALRNNYFNYNLRVMVAEDFINRLINDSTCETGPVVDCILGAYVTGNQATTTEIGVDFKPSDSTLRFDLTLNGFTNSETSGTTSQATIYTSGHHQIWGTKEINFDGDLFETQPAWVEVAANNTTVGASTKLDRIPLLAGIGRNMAYRRTAELKGEAEAIAAQRVRDRVRPRFDEEVDERIGRANEEVDGKLNKRLRDNGLFPSARSYASTDTHLYIRTRLMDTGELAANSPPLTISADESVVLQLHESVMNNSLSRMNLEGRKITDQDLITEFEKSIEDVLGRKFKLERPPVDPDKGPNILAFDDHDPIRVQITDNTLNLILRCGFEQQGETAVPTQVITVPLHFNVDGDKIHITRGDVKSSPVVRPERIASQIARAGVVRNKMEKAFPDRVEDSQVKAKLENRTVYLDITGIKANDGWLTITVGNDTTVEKNESKLPLPPEPAETASVK</sequence>
<gene>
    <name evidence="3" type="ORF">Pan161_00950</name>
</gene>
<accession>A0A517V648</accession>
<proteinExistence type="predicted"/>
<dbReference type="EMBL" id="CP036343">
    <property type="protein sequence ID" value="QDT88479.1"/>
    <property type="molecule type" value="Genomic_DNA"/>
</dbReference>
<dbReference type="Proteomes" id="UP000316855">
    <property type="component" value="Chromosome"/>
</dbReference>
<keyword evidence="4" id="KW-1185">Reference proteome</keyword>
<keyword evidence="2" id="KW-1133">Transmembrane helix</keyword>
<dbReference type="OrthoDB" id="245674at2"/>
<feature type="region of interest" description="Disordered" evidence="1">
    <location>
        <begin position="756"/>
        <end position="775"/>
    </location>
</feature>
<name>A0A517V648_9PLAN</name>
<feature type="transmembrane region" description="Helical" evidence="2">
    <location>
        <begin position="38"/>
        <end position="62"/>
    </location>
</feature>
<evidence type="ECO:0000256" key="1">
    <source>
        <dbReference type="SAM" id="MobiDB-lite"/>
    </source>
</evidence>
<dbReference type="AlphaFoldDB" id="A0A517V648"/>
<evidence type="ECO:0000313" key="4">
    <source>
        <dbReference type="Proteomes" id="UP000316855"/>
    </source>
</evidence>
<dbReference type="KEGG" id="gax:Pan161_00950"/>